<feature type="compositionally biased region" description="Low complexity" evidence="1">
    <location>
        <begin position="60"/>
        <end position="75"/>
    </location>
</feature>
<proteinExistence type="predicted"/>
<comment type="caution">
    <text evidence="2">The sequence shown here is derived from an EMBL/GenBank/DDBJ whole genome shotgun (WGS) entry which is preliminary data.</text>
</comment>
<dbReference type="SUPFAM" id="SSF53474">
    <property type="entry name" value="alpha/beta-Hydrolases"/>
    <property type="match status" value="1"/>
</dbReference>
<protein>
    <recommendedName>
        <fullName evidence="4">Chlorophyllase</fullName>
    </recommendedName>
</protein>
<evidence type="ECO:0000313" key="2">
    <source>
        <dbReference type="EMBL" id="KAK9808325.1"/>
    </source>
</evidence>
<feature type="region of interest" description="Disordered" evidence="1">
    <location>
        <begin position="60"/>
        <end position="89"/>
    </location>
</feature>
<dbReference type="PANTHER" id="PTHR33428:SF14">
    <property type="entry name" value="CARBOXYLESTERASE TYPE B DOMAIN-CONTAINING PROTEIN"/>
    <property type="match status" value="1"/>
</dbReference>
<dbReference type="EMBL" id="JALJOQ010000024">
    <property type="protein sequence ID" value="KAK9808325.1"/>
    <property type="molecule type" value="Genomic_DNA"/>
</dbReference>
<dbReference type="Gene3D" id="3.40.50.1820">
    <property type="entry name" value="alpha/beta hydrolase"/>
    <property type="match status" value="1"/>
</dbReference>
<dbReference type="GO" id="GO:0015996">
    <property type="term" value="P:chlorophyll catabolic process"/>
    <property type="evidence" value="ECO:0007669"/>
    <property type="project" value="TreeGrafter"/>
</dbReference>
<name>A0AAW1PIR2_9CHLO</name>
<dbReference type="InterPro" id="IPR029058">
    <property type="entry name" value="AB_hydrolase_fold"/>
</dbReference>
<dbReference type="Pfam" id="PF07224">
    <property type="entry name" value="Chlorophyllase"/>
    <property type="match status" value="1"/>
</dbReference>
<gene>
    <name evidence="2" type="ORF">WJX73_001885</name>
</gene>
<evidence type="ECO:0000313" key="3">
    <source>
        <dbReference type="Proteomes" id="UP001465755"/>
    </source>
</evidence>
<reference evidence="2 3" key="1">
    <citation type="journal article" date="2024" name="Nat. Commun.">
        <title>Phylogenomics reveals the evolutionary origins of lichenization in chlorophyte algae.</title>
        <authorList>
            <person name="Puginier C."/>
            <person name="Libourel C."/>
            <person name="Otte J."/>
            <person name="Skaloud P."/>
            <person name="Haon M."/>
            <person name="Grisel S."/>
            <person name="Petersen M."/>
            <person name="Berrin J.G."/>
            <person name="Delaux P.M."/>
            <person name="Dal Grande F."/>
            <person name="Keller J."/>
        </authorList>
    </citation>
    <scope>NUCLEOTIDE SEQUENCE [LARGE SCALE GENOMIC DNA]</scope>
    <source>
        <strain evidence="2 3">SAG 2036</strain>
    </source>
</reference>
<accession>A0AAW1PIR2</accession>
<sequence length="422" mass="45617">MIQTARQQYCKLHCSDYSSPVRQSFRAVACSSKDTGRTARRRDLIAGSLLQLVAVPSTALAQSSPPQAPPTEAASVPPQPTSAEADYTKDGPYQVHRLPRLEHTCAKCFPACTGSKCLLRLDIFYPKRRAPTDKGQPFPLAVFTGGFLVAASSYVSYAQRLASWGWVTVLYDKAETALDNLDDILSVNMISEIIDWAKSDPLLGRITNTDCAFLCGHSRGGKLSVLAAARDERVKAVCLLDPVDNTVWAPLGPGYPSAVKALQSFGEGRQPVPLAVVGSGLGGDCVPSNANFRYFYNACTGPSLQVALRDVGHFQFLDKQDMMQRSVCAVGSASDAVVQHVSQAVVVAWGEAMCRQYINDSGSAKHGLDQSIFSEALRRKIVRPLEMYATNALQDDLNAKKGKKAKPKSDAPIVDVTAKNFV</sequence>
<dbReference type="InterPro" id="IPR017395">
    <property type="entry name" value="Chlorophyllase-like"/>
</dbReference>
<dbReference type="GO" id="GO:0047746">
    <property type="term" value="F:chlorophyllase activity"/>
    <property type="evidence" value="ECO:0007669"/>
    <property type="project" value="TreeGrafter"/>
</dbReference>
<dbReference type="PANTHER" id="PTHR33428">
    <property type="entry name" value="CHLOROPHYLLASE-2, CHLOROPLASTIC"/>
    <property type="match status" value="1"/>
</dbReference>
<keyword evidence="3" id="KW-1185">Reference proteome</keyword>
<dbReference type="AlphaFoldDB" id="A0AAW1PIR2"/>
<evidence type="ECO:0000256" key="1">
    <source>
        <dbReference type="SAM" id="MobiDB-lite"/>
    </source>
</evidence>
<evidence type="ECO:0008006" key="4">
    <source>
        <dbReference type="Google" id="ProtNLM"/>
    </source>
</evidence>
<dbReference type="Proteomes" id="UP001465755">
    <property type="component" value="Unassembled WGS sequence"/>
</dbReference>
<organism evidence="2 3">
    <name type="scientific">Symbiochloris irregularis</name>
    <dbReference type="NCBI Taxonomy" id="706552"/>
    <lineage>
        <taxon>Eukaryota</taxon>
        <taxon>Viridiplantae</taxon>
        <taxon>Chlorophyta</taxon>
        <taxon>core chlorophytes</taxon>
        <taxon>Trebouxiophyceae</taxon>
        <taxon>Trebouxiales</taxon>
        <taxon>Trebouxiaceae</taxon>
        <taxon>Symbiochloris</taxon>
    </lineage>
</organism>